<keyword evidence="3" id="KW-1185">Reference proteome</keyword>
<organism evidence="2 3">
    <name type="scientific">Eumeta variegata</name>
    <name type="common">Bagworm moth</name>
    <name type="synonym">Eumeta japonica</name>
    <dbReference type="NCBI Taxonomy" id="151549"/>
    <lineage>
        <taxon>Eukaryota</taxon>
        <taxon>Metazoa</taxon>
        <taxon>Ecdysozoa</taxon>
        <taxon>Arthropoda</taxon>
        <taxon>Hexapoda</taxon>
        <taxon>Insecta</taxon>
        <taxon>Pterygota</taxon>
        <taxon>Neoptera</taxon>
        <taxon>Endopterygota</taxon>
        <taxon>Lepidoptera</taxon>
        <taxon>Glossata</taxon>
        <taxon>Ditrysia</taxon>
        <taxon>Tineoidea</taxon>
        <taxon>Psychidae</taxon>
        <taxon>Oiketicinae</taxon>
        <taxon>Eumeta</taxon>
    </lineage>
</organism>
<evidence type="ECO:0000313" key="3">
    <source>
        <dbReference type="Proteomes" id="UP000299102"/>
    </source>
</evidence>
<evidence type="ECO:0000313" key="2">
    <source>
        <dbReference type="EMBL" id="GBP34548.1"/>
    </source>
</evidence>
<feature type="region of interest" description="Disordered" evidence="1">
    <location>
        <begin position="19"/>
        <end position="41"/>
    </location>
</feature>
<dbReference type="EMBL" id="BGZK01000290">
    <property type="protein sequence ID" value="GBP34548.1"/>
    <property type="molecule type" value="Genomic_DNA"/>
</dbReference>
<name>A0A4C1V6S7_EUMVA</name>
<accession>A0A4C1V6S7</accession>
<gene>
    <name evidence="2" type="ORF">EVAR_85268_1</name>
</gene>
<protein>
    <submittedName>
        <fullName evidence="2">Uncharacterized protein</fullName>
    </submittedName>
</protein>
<reference evidence="2 3" key="1">
    <citation type="journal article" date="2019" name="Commun. Biol.">
        <title>The bagworm genome reveals a unique fibroin gene that provides high tensile strength.</title>
        <authorList>
            <person name="Kono N."/>
            <person name="Nakamura H."/>
            <person name="Ohtoshi R."/>
            <person name="Tomita M."/>
            <person name="Numata K."/>
            <person name="Arakawa K."/>
        </authorList>
    </citation>
    <scope>NUCLEOTIDE SEQUENCE [LARGE SCALE GENOMIC DNA]</scope>
</reference>
<sequence length="83" mass="9304">MEEKASGYDTILSKMLKGGGAATLRPPRIPQKREAASPFRPPALRKSQTHLRINKEGSRRAPNLISPLCLTDTCQYITRRLSR</sequence>
<comment type="caution">
    <text evidence="2">The sequence shown here is derived from an EMBL/GenBank/DDBJ whole genome shotgun (WGS) entry which is preliminary data.</text>
</comment>
<dbReference type="Proteomes" id="UP000299102">
    <property type="component" value="Unassembled WGS sequence"/>
</dbReference>
<dbReference type="AlphaFoldDB" id="A0A4C1V6S7"/>
<evidence type="ECO:0000256" key="1">
    <source>
        <dbReference type="SAM" id="MobiDB-lite"/>
    </source>
</evidence>
<proteinExistence type="predicted"/>